<protein>
    <submittedName>
        <fullName evidence="3">Acetylesterase</fullName>
    </submittedName>
</protein>
<evidence type="ECO:0000259" key="2">
    <source>
        <dbReference type="Pfam" id="PF00326"/>
    </source>
</evidence>
<dbReference type="SUPFAM" id="SSF53474">
    <property type="entry name" value="alpha/beta-Hydrolases"/>
    <property type="match status" value="1"/>
</dbReference>
<evidence type="ECO:0000313" key="4">
    <source>
        <dbReference type="Proteomes" id="UP000620133"/>
    </source>
</evidence>
<dbReference type="EMBL" id="AP024412">
    <property type="protein sequence ID" value="BCR35778.1"/>
    <property type="molecule type" value="Genomic_DNA"/>
</dbReference>
<keyword evidence="4" id="KW-1185">Reference proteome</keyword>
<evidence type="ECO:0000256" key="1">
    <source>
        <dbReference type="ARBA" id="ARBA00022801"/>
    </source>
</evidence>
<dbReference type="GO" id="GO:0008236">
    <property type="term" value="F:serine-type peptidase activity"/>
    <property type="evidence" value="ECO:0007669"/>
    <property type="project" value="InterPro"/>
</dbReference>
<name>A0A7U9TGL8_9MOLU</name>
<dbReference type="Gene3D" id="3.40.50.1820">
    <property type="entry name" value="alpha/beta hydrolase"/>
    <property type="match status" value="1"/>
</dbReference>
<organism evidence="3 4">
    <name type="scientific">Mariniplasma anaerobium</name>
    <dbReference type="NCBI Taxonomy" id="2735436"/>
    <lineage>
        <taxon>Bacteria</taxon>
        <taxon>Bacillati</taxon>
        <taxon>Mycoplasmatota</taxon>
        <taxon>Mollicutes</taxon>
        <taxon>Acholeplasmatales</taxon>
        <taxon>Acholeplasmataceae</taxon>
        <taxon>Mariniplasma</taxon>
    </lineage>
</organism>
<dbReference type="RefSeq" id="WP_176238614.1">
    <property type="nucleotide sequence ID" value="NZ_AP024412.1"/>
</dbReference>
<feature type="domain" description="Peptidase S9 prolyl oligopeptidase catalytic" evidence="2">
    <location>
        <begin position="86"/>
        <end position="224"/>
    </location>
</feature>
<reference evidence="3" key="1">
    <citation type="submission" date="2021-01" db="EMBL/GenBank/DDBJ databases">
        <title>Draft genome sequence of Acholeplasmataceae bacterium strain Mahy22.</title>
        <authorList>
            <person name="Watanabe M."/>
            <person name="Kojima H."/>
            <person name="Fukui M."/>
        </authorList>
    </citation>
    <scope>NUCLEOTIDE SEQUENCE</scope>
    <source>
        <strain evidence="3">Mahy22</strain>
    </source>
</reference>
<gene>
    <name evidence="3" type="ORF">MPAN_006710</name>
</gene>
<accession>A0A7U9TGL8</accession>
<sequence>MKFHLNSGNSYDLNLIDDLKRDLVLILPGGAYQYASEREAGVVADAFSDLFHQAIYYYRDSQILYPKINDEAYELLNILKQHEKINNIYIIGFSAGGHFAAMISNLYPDYVKKLVLCYPVITTNPRYMHVNSFVNLFGKKPTTDELEEVSMERKIHSQFPPTFIMHTMTDTSVPVENSLLFIEALKANKVYVESHLYPTGRHGISIATKDVRYEDMTEKDYLDTYGYISDWVRLAKLFLKRGL</sequence>
<dbReference type="AlphaFoldDB" id="A0A7U9TGL8"/>
<evidence type="ECO:0000313" key="3">
    <source>
        <dbReference type="EMBL" id="BCR35778.1"/>
    </source>
</evidence>
<proteinExistence type="predicted"/>
<dbReference type="PANTHER" id="PTHR48081:SF6">
    <property type="entry name" value="PEPTIDASE S9 PROLYL OLIGOPEPTIDASE CATALYTIC DOMAIN-CONTAINING PROTEIN"/>
    <property type="match status" value="1"/>
</dbReference>
<dbReference type="Proteomes" id="UP000620133">
    <property type="component" value="Chromosome"/>
</dbReference>
<dbReference type="KEGG" id="manr:MPAN_006710"/>
<keyword evidence="1" id="KW-0378">Hydrolase</keyword>
<dbReference type="InterPro" id="IPR050300">
    <property type="entry name" value="GDXG_lipolytic_enzyme"/>
</dbReference>
<dbReference type="GO" id="GO:0006508">
    <property type="term" value="P:proteolysis"/>
    <property type="evidence" value="ECO:0007669"/>
    <property type="project" value="InterPro"/>
</dbReference>
<dbReference type="PANTHER" id="PTHR48081">
    <property type="entry name" value="AB HYDROLASE SUPERFAMILY PROTEIN C4A8.06C"/>
    <property type="match status" value="1"/>
</dbReference>
<dbReference type="Pfam" id="PF00326">
    <property type="entry name" value="Peptidase_S9"/>
    <property type="match status" value="1"/>
</dbReference>
<dbReference type="InterPro" id="IPR029058">
    <property type="entry name" value="AB_hydrolase_fold"/>
</dbReference>
<dbReference type="InterPro" id="IPR001375">
    <property type="entry name" value="Peptidase_S9_cat"/>
</dbReference>